<dbReference type="FunFam" id="2.60.40.1120:FF:000003">
    <property type="entry name" value="Outer membrane protein Omp121"/>
    <property type="match status" value="1"/>
</dbReference>
<evidence type="ECO:0000313" key="5">
    <source>
        <dbReference type="EMBL" id="KAB4440415.1"/>
    </source>
</evidence>
<keyword evidence="2" id="KW-0812">Transmembrane</keyword>
<dbReference type="SUPFAM" id="SSF49464">
    <property type="entry name" value="Carboxypeptidase regulatory domain-like"/>
    <property type="match status" value="1"/>
</dbReference>
<gene>
    <name evidence="5" type="ORF">GAN93_28180</name>
</gene>
<dbReference type="Pfam" id="PF13715">
    <property type="entry name" value="CarbopepD_reg_2"/>
    <property type="match status" value="1"/>
</dbReference>
<comment type="similarity">
    <text evidence="2">Belongs to the TonB-dependent receptor family.</text>
</comment>
<sequence>MKQKDKFLLLMVLSCLPLGNAVAEQTGAGLYSPINQEVLQNTVKITGQVIDPNGEPIIGATVMEKGTTNGIVTDLDGNFSLTVFPSHKLQISYVGFQTQELNIGSNRSFKIVLKEDTELLDEVVVVGYGSVKKSDLTGAVASVSTQDLIRSGRTDAVGAMQGALPGVQIQRSNSKPGGEYNILIRGLNTISGSTSPLIVVDGVPGASLSNLNPDDIEKIDILKDASSTAIYGSRATNGVVMVTT</sequence>
<feature type="non-terminal residue" evidence="5">
    <location>
        <position position="244"/>
    </location>
</feature>
<evidence type="ECO:0000259" key="4">
    <source>
        <dbReference type="Pfam" id="PF07715"/>
    </source>
</evidence>
<dbReference type="Gene3D" id="2.170.130.10">
    <property type="entry name" value="TonB-dependent receptor, plug domain"/>
    <property type="match status" value="1"/>
</dbReference>
<keyword evidence="2" id="KW-1134">Transmembrane beta strand</keyword>
<dbReference type="PANTHER" id="PTHR30069:SF29">
    <property type="entry name" value="HEMOGLOBIN AND HEMOGLOBIN-HAPTOGLOBIN-BINDING PROTEIN 1-RELATED"/>
    <property type="match status" value="1"/>
</dbReference>
<dbReference type="InterPro" id="IPR008969">
    <property type="entry name" value="CarboxyPept-like_regulatory"/>
</dbReference>
<keyword evidence="2" id="KW-0472">Membrane</keyword>
<proteinExistence type="inferred from homology"/>
<keyword evidence="1 3" id="KW-0732">Signal</keyword>
<reference evidence="5 6" key="1">
    <citation type="journal article" date="2019" name="Nat. Med.">
        <title>A library of human gut bacterial isolates paired with longitudinal multiomics data enables mechanistic microbiome research.</title>
        <authorList>
            <person name="Poyet M."/>
            <person name="Groussin M."/>
            <person name="Gibbons S.M."/>
            <person name="Avila-Pacheco J."/>
            <person name="Jiang X."/>
            <person name="Kearney S.M."/>
            <person name="Perrotta A.R."/>
            <person name="Berdy B."/>
            <person name="Zhao S."/>
            <person name="Lieberman T.D."/>
            <person name="Swanson P.K."/>
            <person name="Smith M."/>
            <person name="Roesemann S."/>
            <person name="Alexander J.E."/>
            <person name="Rich S.A."/>
            <person name="Livny J."/>
            <person name="Vlamakis H."/>
            <person name="Clish C."/>
            <person name="Bullock K."/>
            <person name="Deik A."/>
            <person name="Scott J."/>
            <person name="Pierce K.A."/>
            <person name="Xavier R.J."/>
            <person name="Alm E.J."/>
        </authorList>
    </citation>
    <scope>NUCLEOTIDE SEQUENCE [LARGE SCALE GENOMIC DNA]</scope>
    <source>
        <strain evidence="5 6">BIOML-A165</strain>
    </source>
</reference>
<dbReference type="InterPro" id="IPR039426">
    <property type="entry name" value="TonB-dep_rcpt-like"/>
</dbReference>
<accession>A0A7J5J8T0</accession>
<feature type="domain" description="TonB-dependent receptor plug" evidence="4">
    <location>
        <begin position="133"/>
        <end position="239"/>
    </location>
</feature>
<organism evidence="5 6">
    <name type="scientific">Bacteroides thetaiotaomicron</name>
    <dbReference type="NCBI Taxonomy" id="818"/>
    <lineage>
        <taxon>Bacteria</taxon>
        <taxon>Pseudomonadati</taxon>
        <taxon>Bacteroidota</taxon>
        <taxon>Bacteroidia</taxon>
        <taxon>Bacteroidales</taxon>
        <taxon>Bacteroidaceae</taxon>
        <taxon>Bacteroides</taxon>
    </lineage>
</organism>
<evidence type="ECO:0000313" key="6">
    <source>
        <dbReference type="Proteomes" id="UP000460317"/>
    </source>
</evidence>
<protein>
    <submittedName>
        <fullName evidence="5">TonB-dependent receptor plug domain-containing protein</fullName>
    </submittedName>
</protein>
<keyword evidence="2" id="KW-0998">Cell outer membrane</keyword>
<dbReference type="Proteomes" id="UP000460317">
    <property type="component" value="Unassembled WGS sequence"/>
</dbReference>
<dbReference type="PANTHER" id="PTHR30069">
    <property type="entry name" value="TONB-DEPENDENT OUTER MEMBRANE RECEPTOR"/>
    <property type="match status" value="1"/>
</dbReference>
<dbReference type="PROSITE" id="PS52016">
    <property type="entry name" value="TONB_DEPENDENT_REC_3"/>
    <property type="match status" value="1"/>
</dbReference>
<dbReference type="SUPFAM" id="SSF56935">
    <property type="entry name" value="Porins"/>
    <property type="match status" value="1"/>
</dbReference>
<dbReference type="GO" id="GO:0044718">
    <property type="term" value="P:siderophore transmembrane transport"/>
    <property type="evidence" value="ECO:0007669"/>
    <property type="project" value="TreeGrafter"/>
</dbReference>
<dbReference type="InterPro" id="IPR012910">
    <property type="entry name" value="Plug_dom"/>
</dbReference>
<dbReference type="FunFam" id="2.170.130.10:FF:000008">
    <property type="entry name" value="SusC/RagA family TonB-linked outer membrane protein"/>
    <property type="match status" value="1"/>
</dbReference>
<dbReference type="NCBIfam" id="TIGR04057">
    <property type="entry name" value="SusC_RagA_signa"/>
    <property type="match status" value="1"/>
</dbReference>
<comment type="subcellular location">
    <subcellularLocation>
        <location evidence="2">Cell outer membrane</location>
        <topology evidence="2">Multi-pass membrane protein</topology>
    </subcellularLocation>
</comment>
<dbReference type="InterPro" id="IPR037066">
    <property type="entry name" value="Plug_dom_sf"/>
</dbReference>
<feature type="chain" id="PRO_5029720893" evidence="3">
    <location>
        <begin position="24"/>
        <end position="244"/>
    </location>
</feature>
<evidence type="ECO:0000256" key="3">
    <source>
        <dbReference type="SAM" id="SignalP"/>
    </source>
</evidence>
<dbReference type="GO" id="GO:0015344">
    <property type="term" value="F:siderophore uptake transmembrane transporter activity"/>
    <property type="evidence" value="ECO:0007669"/>
    <property type="project" value="TreeGrafter"/>
</dbReference>
<feature type="signal peptide" evidence="3">
    <location>
        <begin position="1"/>
        <end position="23"/>
    </location>
</feature>
<evidence type="ECO:0000256" key="2">
    <source>
        <dbReference type="PROSITE-ProRule" id="PRU01360"/>
    </source>
</evidence>
<dbReference type="Gene3D" id="2.60.40.1120">
    <property type="entry name" value="Carboxypeptidase-like, regulatory domain"/>
    <property type="match status" value="1"/>
</dbReference>
<keyword evidence="5" id="KW-0675">Receptor</keyword>
<dbReference type="Pfam" id="PF07715">
    <property type="entry name" value="Plug"/>
    <property type="match status" value="1"/>
</dbReference>
<dbReference type="InterPro" id="IPR023997">
    <property type="entry name" value="TonB-dep_OMP_SusC/RagA_CS"/>
</dbReference>
<keyword evidence="2" id="KW-0813">Transport</keyword>
<name>A0A7J5J8T0_BACT4</name>
<dbReference type="GO" id="GO:0009279">
    <property type="term" value="C:cell outer membrane"/>
    <property type="evidence" value="ECO:0007669"/>
    <property type="project" value="UniProtKB-SubCell"/>
</dbReference>
<dbReference type="EMBL" id="WCSB01000402">
    <property type="protein sequence ID" value="KAB4440415.1"/>
    <property type="molecule type" value="Genomic_DNA"/>
</dbReference>
<dbReference type="AlphaFoldDB" id="A0A7J5J8T0"/>
<comment type="caution">
    <text evidence="5">The sequence shown here is derived from an EMBL/GenBank/DDBJ whole genome shotgun (WGS) entry which is preliminary data.</text>
</comment>
<evidence type="ECO:0000256" key="1">
    <source>
        <dbReference type="ARBA" id="ARBA00022729"/>
    </source>
</evidence>